<gene>
    <name evidence="1" type="ORF">Pan153_40270</name>
</gene>
<dbReference type="Proteomes" id="UP000320839">
    <property type="component" value="Chromosome"/>
</dbReference>
<dbReference type="AlphaFoldDB" id="A0A518FSN9"/>
<dbReference type="EMBL" id="CP036317">
    <property type="protein sequence ID" value="QDV19362.1"/>
    <property type="molecule type" value="Genomic_DNA"/>
</dbReference>
<organism evidence="1 2">
    <name type="scientific">Gimesia panareensis</name>
    <dbReference type="NCBI Taxonomy" id="2527978"/>
    <lineage>
        <taxon>Bacteria</taxon>
        <taxon>Pseudomonadati</taxon>
        <taxon>Planctomycetota</taxon>
        <taxon>Planctomycetia</taxon>
        <taxon>Planctomycetales</taxon>
        <taxon>Planctomycetaceae</taxon>
        <taxon>Gimesia</taxon>
    </lineage>
</organism>
<proteinExistence type="predicted"/>
<reference evidence="1 2" key="1">
    <citation type="submission" date="2019-02" db="EMBL/GenBank/DDBJ databases">
        <title>Deep-cultivation of Planctomycetes and their phenomic and genomic characterization uncovers novel biology.</title>
        <authorList>
            <person name="Wiegand S."/>
            <person name="Jogler M."/>
            <person name="Boedeker C."/>
            <person name="Pinto D."/>
            <person name="Vollmers J."/>
            <person name="Rivas-Marin E."/>
            <person name="Kohn T."/>
            <person name="Peeters S.H."/>
            <person name="Heuer A."/>
            <person name="Rast P."/>
            <person name="Oberbeckmann S."/>
            <person name="Bunk B."/>
            <person name="Jeske O."/>
            <person name="Meyerdierks A."/>
            <person name="Storesund J.E."/>
            <person name="Kallscheuer N."/>
            <person name="Luecker S."/>
            <person name="Lage O.M."/>
            <person name="Pohl T."/>
            <person name="Merkel B.J."/>
            <person name="Hornburger P."/>
            <person name="Mueller R.-W."/>
            <person name="Bruemmer F."/>
            <person name="Labrenz M."/>
            <person name="Spormann A.M."/>
            <person name="Op den Camp H."/>
            <person name="Overmann J."/>
            <person name="Amann R."/>
            <person name="Jetten M.S.M."/>
            <person name="Mascher T."/>
            <person name="Medema M.H."/>
            <person name="Devos D.P."/>
            <person name="Kaster A.-K."/>
            <person name="Ovreas L."/>
            <person name="Rohde M."/>
            <person name="Galperin M.Y."/>
            <person name="Jogler C."/>
        </authorList>
    </citation>
    <scope>NUCLEOTIDE SEQUENCE [LARGE SCALE GENOMIC DNA]</scope>
    <source>
        <strain evidence="1 2">Pan153</strain>
    </source>
</reference>
<evidence type="ECO:0000313" key="1">
    <source>
        <dbReference type="EMBL" id="QDV19362.1"/>
    </source>
</evidence>
<name>A0A518FSN9_9PLAN</name>
<protein>
    <submittedName>
        <fullName evidence="1">Uncharacterized protein</fullName>
    </submittedName>
</protein>
<sequence>MQFMKYLCLRLRELQLIKRHSGLFRRSSSGYRTFVKISAKMSIMFSRGNGPYCCLNSTRKFHLGNRDVKRSEQNRNSHQRSQMLQFHNALSSISELKIGNSERKLTFTTENQYEEICSEIIRFAVPDVSNRIRVKKSDFSSLGGFTISLMAQSLT</sequence>
<accession>A0A518FSN9</accession>
<evidence type="ECO:0000313" key="2">
    <source>
        <dbReference type="Proteomes" id="UP000320839"/>
    </source>
</evidence>